<dbReference type="EMBL" id="JACHIV010000001">
    <property type="protein sequence ID" value="MBB5069557.1"/>
    <property type="molecule type" value="Genomic_DNA"/>
</dbReference>
<name>A0A840NMT0_9PSEU</name>
<organism evidence="2 3">
    <name type="scientific">Saccharopolyspora gloriosae</name>
    <dbReference type="NCBI Taxonomy" id="455344"/>
    <lineage>
        <taxon>Bacteria</taxon>
        <taxon>Bacillati</taxon>
        <taxon>Actinomycetota</taxon>
        <taxon>Actinomycetes</taxon>
        <taxon>Pseudonocardiales</taxon>
        <taxon>Pseudonocardiaceae</taxon>
        <taxon>Saccharopolyspora</taxon>
    </lineage>
</organism>
<keyword evidence="3" id="KW-1185">Reference proteome</keyword>
<comment type="caution">
    <text evidence="2">The sequence shown here is derived from an EMBL/GenBank/DDBJ whole genome shotgun (WGS) entry which is preliminary data.</text>
</comment>
<reference evidence="2 3" key="1">
    <citation type="submission" date="2020-08" db="EMBL/GenBank/DDBJ databases">
        <title>Sequencing the genomes of 1000 actinobacteria strains.</title>
        <authorList>
            <person name="Klenk H.-P."/>
        </authorList>
    </citation>
    <scope>NUCLEOTIDE SEQUENCE [LARGE SCALE GENOMIC DNA]</scope>
    <source>
        <strain evidence="2 3">DSM 45582</strain>
    </source>
</reference>
<protein>
    <submittedName>
        <fullName evidence="2">Uncharacterized protein</fullName>
    </submittedName>
</protein>
<evidence type="ECO:0000313" key="2">
    <source>
        <dbReference type="EMBL" id="MBB5069557.1"/>
    </source>
</evidence>
<evidence type="ECO:0000256" key="1">
    <source>
        <dbReference type="SAM" id="MobiDB-lite"/>
    </source>
</evidence>
<proteinExistence type="predicted"/>
<feature type="region of interest" description="Disordered" evidence="1">
    <location>
        <begin position="26"/>
        <end position="53"/>
    </location>
</feature>
<dbReference type="Proteomes" id="UP000580474">
    <property type="component" value="Unassembled WGS sequence"/>
</dbReference>
<feature type="region of interest" description="Disordered" evidence="1">
    <location>
        <begin position="1"/>
        <end position="20"/>
    </location>
</feature>
<dbReference type="AlphaFoldDB" id="A0A840NMT0"/>
<gene>
    <name evidence="2" type="ORF">BJ969_002645</name>
</gene>
<sequence length="53" mass="6003">MEPAERDRADALDSPSGSVHTLMPEAAIPAQHRQPWPYDLEETDESHLIRGYD</sequence>
<dbReference type="RefSeq" id="WP_184479231.1">
    <property type="nucleotide sequence ID" value="NZ_JACHIV010000001.1"/>
</dbReference>
<evidence type="ECO:0000313" key="3">
    <source>
        <dbReference type="Proteomes" id="UP000580474"/>
    </source>
</evidence>
<accession>A0A840NMT0</accession>
<feature type="compositionally biased region" description="Basic and acidic residues" evidence="1">
    <location>
        <begin position="1"/>
        <end position="11"/>
    </location>
</feature>